<protein>
    <submittedName>
        <fullName evidence="2">Uncharacterized protein</fullName>
    </submittedName>
</protein>
<feature type="transmembrane region" description="Helical" evidence="1">
    <location>
        <begin position="37"/>
        <end position="55"/>
    </location>
</feature>
<organism evidence="2 3">
    <name type="scientific">Brevibacterium spongiae</name>
    <dbReference type="NCBI Taxonomy" id="2909672"/>
    <lineage>
        <taxon>Bacteria</taxon>
        <taxon>Bacillati</taxon>
        <taxon>Actinomycetota</taxon>
        <taxon>Actinomycetes</taxon>
        <taxon>Micrococcales</taxon>
        <taxon>Brevibacteriaceae</taxon>
        <taxon>Brevibacterium</taxon>
    </lineage>
</organism>
<accession>A0ABY5SQN3</accession>
<evidence type="ECO:0000313" key="3">
    <source>
        <dbReference type="Proteomes" id="UP001064879"/>
    </source>
</evidence>
<dbReference type="Proteomes" id="UP001064879">
    <property type="component" value="Chromosome"/>
</dbReference>
<keyword evidence="1" id="KW-1133">Transmembrane helix</keyword>
<proteinExistence type="predicted"/>
<name>A0ABY5SQN3_9MICO</name>
<keyword evidence="1" id="KW-0812">Transmembrane</keyword>
<dbReference type="EMBL" id="CP093443">
    <property type="protein sequence ID" value="UVI36852.1"/>
    <property type="molecule type" value="Genomic_DNA"/>
</dbReference>
<dbReference type="RefSeq" id="WP_265419418.1">
    <property type="nucleotide sequence ID" value="NZ_CP093443.1"/>
</dbReference>
<reference evidence="2" key="1">
    <citation type="submission" date="2022-03" db="EMBL/GenBank/DDBJ databases">
        <title>Brevibacterium spongiae sp. nov., isolated from marine sponge.</title>
        <authorList>
            <person name="Li Z."/>
            <person name="Zhang M."/>
        </authorList>
    </citation>
    <scope>NUCLEOTIDE SEQUENCE</scope>
    <source>
        <strain evidence="2">WHS-Z9</strain>
    </source>
</reference>
<evidence type="ECO:0000256" key="1">
    <source>
        <dbReference type="SAM" id="Phobius"/>
    </source>
</evidence>
<feature type="transmembrane region" description="Helical" evidence="1">
    <location>
        <begin position="12"/>
        <end position="31"/>
    </location>
</feature>
<gene>
    <name evidence="2" type="ORF">L1F31_04125</name>
</gene>
<evidence type="ECO:0000313" key="2">
    <source>
        <dbReference type="EMBL" id="UVI36852.1"/>
    </source>
</evidence>
<keyword evidence="1" id="KW-0472">Membrane</keyword>
<sequence length="84" mass="9446">MERTEKPKQNQTAVWYFIGAVFIFTAPNLLFDGLDGWGRALFFAVGIVVMVAGFVQMRREVLANRRAAPPQVPPQGPSRSRPDR</sequence>
<keyword evidence="3" id="KW-1185">Reference proteome</keyword>